<dbReference type="Proteomes" id="UP000296468">
    <property type="component" value="Chromosome"/>
</dbReference>
<reference evidence="1 2" key="1">
    <citation type="journal article" date="2019" name="Front. Microbiol.">
        <title>In silico and Genetic Analyses of Cyclic Lipopeptide Synthetic Gene Clusters in Pseudomonas sp. 11K1.</title>
        <authorList>
            <person name="Zhao H."/>
            <person name="Liu Y.P."/>
            <person name="Zhang L.Q."/>
        </authorList>
    </citation>
    <scope>NUCLEOTIDE SEQUENCE [LARGE SCALE GENOMIC DNA]</scope>
    <source>
        <strain evidence="1 2">11K1</strain>
    </source>
</reference>
<evidence type="ECO:0000313" key="2">
    <source>
        <dbReference type="Proteomes" id="UP000296468"/>
    </source>
</evidence>
<dbReference type="KEGG" id="pvk:EPZ47_03435"/>
<protein>
    <submittedName>
        <fullName evidence="1">Uncharacterized protein</fullName>
    </submittedName>
</protein>
<proteinExistence type="predicted"/>
<dbReference type="EMBL" id="CP035088">
    <property type="protein sequence ID" value="QBZ87802.1"/>
    <property type="molecule type" value="Genomic_DNA"/>
</dbReference>
<dbReference type="AlphaFoldDB" id="A0A4P7PCL8"/>
<gene>
    <name evidence="1" type="ORF">EPZ47_03435</name>
</gene>
<organism evidence="1 2">
    <name type="scientific">Pseudomonas viciae</name>
    <dbReference type="NCBI Taxonomy" id="2505979"/>
    <lineage>
        <taxon>Bacteria</taxon>
        <taxon>Pseudomonadati</taxon>
        <taxon>Pseudomonadota</taxon>
        <taxon>Gammaproteobacteria</taxon>
        <taxon>Pseudomonadales</taxon>
        <taxon>Pseudomonadaceae</taxon>
        <taxon>Pseudomonas</taxon>
    </lineage>
</organism>
<accession>A0A4P7PCL8</accession>
<name>A0A4P7PCL8_9PSED</name>
<evidence type="ECO:0000313" key="1">
    <source>
        <dbReference type="EMBL" id="QBZ87802.1"/>
    </source>
</evidence>
<sequence>MLFVGAGLLAKALYQSASMLNDRPLSRASPLPQVFSQALYSRGTCRIAAGALSTQLLAPQTQPGNVHDL</sequence>